<keyword evidence="4" id="KW-1185">Reference proteome</keyword>
<dbReference type="Pfam" id="PF04264">
    <property type="entry name" value="YceI"/>
    <property type="match status" value="1"/>
</dbReference>
<keyword evidence="1" id="KW-0732">Signal</keyword>
<dbReference type="eggNOG" id="COG2353">
    <property type="taxonomic scope" value="Bacteria"/>
</dbReference>
<proteinExistence type="predicted"/>
<sequence>MKTLKLIPFLIFFTALCFAQNGTNSRTVKILPESKLTITGDTNISKFLCAFDSEMIPSTRKIEVSGKQEELHFKNAILILDNTGFDCGSKGINKDFHALIKTEEYPEISLELKKLCINTPTDAIADLIITMAGKTKTYKLPVKIVDGKISRYRGNLSLNINDFNLKPPKKLFGLIVVKEVIDINFNLNVEK</sequence>
<dbReference type="Gene3D" id="2.40.128.110">
    <property type="entry name" value="Lipid/polyisoprenoid-binding, YceI-like"/>
    <property type="match status" value="1"/>
</dbReference>
<dbReference type="RefSeq" id="WP_006989579.1">
    <property type="nucleotide sequence ID" value="NZ_JH594606.1"/>
</dbReference>
<evidence type="ECO:0000313" key="4">
    <source>
        <dbReference type="Proteomes" id="UP000003844"/>
    </source>
</evidence>
<dbReference type="STRING" id="865937.Gilli_2656"/>
<evidence type="ECO:0000256" key="1">
    <source>
        <dbReference type="SAM" id="SignalP"/>
    </source>
</evidence>
<dbReference type="SUPFAM" id="SSF101874">
    <property type="entry name" value="YceI-like"/>
    <property type="match status" value="1"/>
</dbReference>
<feature type="signal peptide" evidence="1">
    <location>
        <begin position="1"/>
        <end position="19"/>
    </location>
</feature>
<name>H2BYD3_GILLR</name>
<reference evidence="4" key="1">
    <citation type="journal article" date="2012" name="Stand. Genomic Sci.">
        <title>Genome sequence of the Antarctic rhodopsins-containing flavobacterium Gillisia limnaea type strain (R-8282(T)).</title>
        <authorList>
            <person name="Riedel T."/>
            <person name="Held B."/>
            <person name="Nolan M."/>
            <person name="Lucas S."/>
            <person name="Lapidus A."/>
            <person name="Tice H."/>
            <person name="Del Rio T.G."/>
            <person name="Cheng J.F."/>
            <person name="Han C."/>
            <person name="Tapia R."/>
            <person name="Goodwin L.A."/>
            <person name="Pitluck S."/>
            <person name="Liolios K."/>
            <person name="Mavromatis K."/>
            <person name="Pagani I."/>
            <person name="Ivanova N."/>
            <person name="Mikhailova N."/>
            <person name="Pati A."/>
            <person name="Chen A."/>
            <person name="Palaniappan K."/>
            <person name="Land M."/>
            <person name="Rohde M."/>
            <person name="Tindall B.J."/>
            <person name="Detter J.C."/>
            <person name="Goker M."/>
            <person name="Bristow J."/>
            <person name="Eisen J.A."/>
            <person name="Markowitz V."/>
            <person name="Hugenholtz P."/>
            <person name="Kyrpides N.C."/>
            <person name="Klenk H.P."/>
            <person name="Woyke T."/>
        </authorList>
    </citation>
    <scope>NUCLEOTIDE SEQUENCE [LARGE SCALE GENOMIC DNA]</scope>
    <source>
        <strain evidence="4">DSM 15749 / LMG 21470 / R-8282</strain>
    </source>
</reference>
<protein>
    <submittedName>
        <fullName evidence="3">YceI family protein</fullName>
    </submittedName>
</protein>
<dbReference type="AlphaFoldDB" id="H2BYD3"/>
<evidence type="ECO:0000313" key="3">
    <source>
        <dbReference type="EMBL" id="EHQ03272.1"/>
    </source>
</evidence>
<dbReference type="HOGENOM" id="CLU_108463_1_0_10"/>
<feature type="chain" id="PRO_5003560461" evidence="1">
    <location>
        <begin position="20"/>
        <end position="191"/>
    </location>
</feature>
<gene>
    <name evidence="3" type="ORF">Gilli_2656</name>
</gene>
<dbReference type="InterPro" id="IPR007372">
    <property type="entry name" value="Lipid/polyisoprenoid-bd_YceI"/>
</dbReference>
<dbReference type="EMBL" id="JH594606">
    <property type="protein sequence ID" value="EHQ03272.1"/>
    <property type="molecule type" value="Genomic_DNA"/>
</dbReference>
<dbReference type="InterPro" id="IPR036761">
    <property type="entry name" value="TTHA0802/YceI-like_sf"/>
</dbReference>
<organism evidence="3 4">
    <name type="scientific">Gillisia limnaea (strain DSM 15749 / LMG 21470 / R-8282)</name>
    <dbReference type="NCBI Taxonomy" id="865937"/>
    <lineage>
        <taxon>Bacteria</taxon>
        <taxon>Pseudomonadati</taxon>
        <taxon>Bacteroidota</taxon>
        <taxon>Flavobacteriia</taxon>
        <taxon>Flavobacteriales</taxon>
        <taxon>Flavobacteriaceae</taxon>
        <taxon>Gillisia</taxon>
    </lineage>
</organism>
<evidence type="ECO:0000259" key="2">
    <source>
        <dbReference type="Pfam" id="PF04264"/>
    </source>
</evidence>
<accession>H2BYD3</accession>
<dbReference type="Proteomes" id="UP000003844">
    <property type="component" value="Unassembled WGS sequence"/>
</dbReference>
<feature type="domain" description="Lipid/polyisoprenoid-binding YceI-like" evidence="2">
    <location>
        <begin position="76"/>
        <end position="188"/>
    </location>
</feature>